<evidence type="ECO:0000313" key="2">
    <source>
        <dbReference type="Proteomes" id="UP000199169"/>
    </source>
</evidence>
<dbReference type="AlphaFoldDB" id="A0A1A8XRT5"/>
<evidence type="ECO:0008006" key="3">
    <source>
        <dbReference type="Google" id="ProtNLM"/>
    </source>
</evidence>
<dbReference type="Gene3D" id="2.60.40.1190">
    <property type="match status" value="1"/>
</dbReference>
<dbReference type="RefSeq" id="WP_245754540.1">
    <property type="nucleotide sequence ID" value="NZ_FLQX01000111.1"/>
</dbReference>
<sequence length="207" mass="22723">MARHPQPLTMFPTEFALTLLRHPATPAPVVRLIEVHAARTADGHLELAYCLRGDMARLLIPEPETRGDADELWQHTCFEAFVGIAGQASYREFNFSPAGQWAAYAFADYRQRDATLERVTAPRIRARLTAGRLELEAVIAPSALPPMATGTTLQIGIAAVVEATDTIDGSHSYWALHHPAALPDFHHRDGFALELAPPPAPAYENAR</sequence>
<accession>A0A1A8XRT5</accession>
<proteinExistence type="predicted"/>
<reference evidence="1 2" key="1">
    <citation type="submission" date="2016-06" db="EMBL/GenBank/DDBJ databases">
        <authorList>
            <person name="Kjaerup R.B."/>
            <person name="Dalgaard T.S."/>
            <person name="Juul-Madsen H.R."/>
        </authorList>
    </citation>
    <scope>NUCLEOTIDE SEQUENCE [LARGE SCALE GENOMIC DNA]</scope>
    <source>
        <strain evidence="1">3</strain>
    </source>
</reference>
<dbReference type="Proteomes" id="UP000199169">
    <property type="component" value="Unassembled WGS sequence"/>
</dbReference>
<name>A0A1A8XRT5_9PROT</name>
<organism evidence="1 2">
    <name type="scientific">Candidatus Accumulibacter aalborgensis</name>
    <dbReference type="NCBI Taxonomy" id="1860102"/>
    <lineage>
        <taxon>Bacteria</taxon>
        <taxon>Pseudomonadati</taxon>
        <taxon>Pseudomonadota</taxon>
        <taxon>Betaproteobacteria</taxon>
        <taxon>Candidatus Accumulibacter</taxon>
    </lineage>
</organism>
<dbReference type="STRING" id="1860102.ACCAA_350067"/>
<evidence type="ECO:0000313" key="1">
    <source>
        <dbReference type="EMBL" id="SBT06663.1"/>
    </source>
</evidence>
<keyword evidence="2" id="KW-1185">Reference proteome</keyword>
<gene>
    <name evidence="1" type="ORF">ACCAA_350067</name>
</gene>
<protein>
    <recommendedName>
        <fullName evidence="3">DOMON-like domain-containing protein</fullName>
    </recommendedName>
</protein>
<dbReference type="EMBL" id="FLQX01000111">
    <property type="protein sequence ID" value="SBT06663.1"/>
    <property type="molecule type" value="Genomic_DNA"/>
</dbReference>
<dbReference type="CDD" id="cd09627">
    <property type="entry name" value="DOMON_murB_like"/>
    <property type="match status" value="1"/>
</dbReference>